<evidence type="ECO:0000256" key="4">
    <source>
        <dbReference type="ARBA" id="ARBA00022490"/>
    </source>
</evidence>
<evidence type="ECO:0000256" key="10">
    <source>
        <dbReference type="ARBA" id="ARBA00023315"/>
    </source>
</evidence>
<comment type="pathway">
    <text evidence="1 12">Lipid metabolism; fatty acid biosynthesis.</text>
</comment>
<evidence type="ECO:0000313" key="15">
    <source>
        <dbReference type="EMBL" id="OYV02716.1"/>
    </source>
</evidence>
<feature type="domain" description="Beta-ketoacyl-[acyl-carrier-protein] synthase III N-terminal" evidence="14">
    <location>
        <begin position="106"/>
        <end position="184"/>
    </location>
</feature>
<evidence type="ECO:0000256" key="3">
    <source>
        <dbReference type="ARBA" id="ARBA00012333"/>
    </source>
</evidence>
<comment type="subcellular location">
    <subcellularLocation>
        <location evidence="12">Cytoplasm</location>
    </subcellularLocation>
</comment>
<comment type="domain">
    <text evidence="12">The last Arg residue of the ACP-binding site is essential for the weak association between ACP/AcpP and FabH.</text>
</comment>
<reference evidence="16" key="1">
    <citation type="submission" date="2017-07" db="EMBL/GenBank/DDBJ databases">
        <title>Novel pathways for hydrocarbon cycling and metabolic interdependencies in hydrothermal sediment communities.</title>
        <authorList>
            <person name="Dombrowski N."/>
            <person name="Seitz K."/>
            <person name="Teske A."/>
            <person name="Baker B."/>
        </authorList>
    </citation>
    <scope>NUCLEOTIDE SEQUENCE [LARGE SCALE GENOMIC DNA]</scope>
</reference>
<dbReference type="EC" id="2.3.1.180" evidence="3 12"/>
<dbReference type="UniPathway" id="UPA00094"/>
<sequence length="325" mass="35096">MGVKILGVGSYLPGKVLTNFDLEKMVDTSDEWIRTRTGIQIRHIAADDEATSDLVVQAAREAIANAAIQADDIDTIIVATVTPDHFFPSTAAIVQAALHLRAVPALDISAACSGFIYGLILANGLLKTSTSKCVLLVGAETLTKITDWQDRNTCVLFGDGAGAVVLKLAQDDSDILAYDWHADGSLGELLIQPAGGTRMPATTETVEKRLHYIKMQGREVFKHAIRCMSESATRVLELAGVGADKLRLFIPHQANIRIIEAVRERLGLPQDKVMVTIHKHANVSAASIPLALYDAVKEGKIDRGDFVLLTAFGGGFTWGSVLLRW</sequence>
<dbReference type="GO" id="GO:0005737">
    <property type="term" value="C:cytoplasm"/>
    <property type="evidence" value="ECO:0007669"/>
    <property type="project" value="UniProtKB-SubCell"/>
</dbReference>
<feature type="active site" evidence="12">
    <location>
        <position position="282"/>
    </location>
</feature>
<keyword evidence="5 12" id="KW-0444">Lipid biosynthesis</keyword>
<feature type="domain" description="Beta-ketoacyl-[acyl-carrier-protein] synthase III C-terminal" evidence="13">
    <location>
        <begin position="236"/>
        <end position="325"/>
    </location>
</feature>
<organism evidence="15 16">
    <name type="scientific">candidate division WOR-3 bacterium 4484_18</name>
    <dbReference type="NCBI Taxonomy" id="2020626"/>
    <lineage>
        <taxon>Bacteria</taxon>
        <taxon>Bacteria division WOR-3</taxon>
    </lineage>
</organism>
<dbReference type="InterPro" id="IPR016039">
    <property type="entry name" value="Thiolase-like"/>
</dbReference>
<dbReference type="PANTHER" id="PTHR34069:SF2">
    <property type="entry name" value="BETA-KETOACYL-[ACYL-CARRIER-PROTEIN] SYNTHASE III"/>
    <property type="match status" value="1"/>
</dbReference>
<evidence type="ECO:0000256" key="2">
    <source>
        <dbReference type="ARBA" id="ARBA00008642"/>
    </source>
</evidence>
<dbReference type="InterPro" id="IPR004655">
    <property type="entry name" value="FabH"/>
</dbReference>
<keyword evidence="10 12" id="KW-0012">Acyltransferase</keyword>
<dbReference type="Gene3D" id="3.40.47.10">
    <property type="match status" value="1"/>
</dbReference>
<evidence type="ECO:0000256" key="11">
    <source>
        <dbReference type="ARBA" id="ARBA00051096"/>
    </source>
</evidence>
<evidence type="ECO:0000256" key="7">
    <source>
        <dbReference type="ARBA" id="ARBA00022832"/>
    </source>
</evidence>
<gene>
    <name evidence="12" type="primary">fabH</name>
    <name evidence="15" type="ORF">CGW93_04095</name>
</gene>
<dbReference type="Proteomes" id="UP000216312">
    <property type="component" value="Unassembled WGS sequence"/>
</dbReference>
<dbReference type="GO" id="GO:0033818">
    <property type="term" value="F:beta-ketoacyl-acyl-carrier-protein synthase III activity"/>
    <property type="evidence" value="ECO:0007669"/>
    <property type="project" value="UniProtKB-UniRule"/>
</dbReference>
<keyword evidence="4 12" id="KW-0963">Cytoplasm</keyword>
<evidence type="ECO:0000259" key="14">
    <source>
        <dbReference type="Pfam" id="PF08545"/>
    </source>
</evidence>
<feature type="region of interest" description="ACP-binding" evidence="12">
    <location>
        <begin position="253"/>
        <end position="257"/>
    </location>
</feature>
<dbReference type="Pfam" id="PF08545">
    <property type="entry name" value="ACP_syn_III"/>
    <property type="match status" value="1"/>
</dbReference>
<keyword evidence="7 12" id="KW-0276">Fatty acid metabolism</keyword>
<comment type="subunit">
    <text evidence="12">Homodimer.</text>
</comment>
<comment type="similarity">
    <text evidence="2 12">Belongs to the thiolase-like superfamily. FabH family.</text>
</comment>
<keyword evidence="12" id="KW-0511">Multifunctional enzyme</keyword>
<evidence type="ECO:0000256" key="5">
    <source>
        <dbReference type="ARBA" id="ARBA00022516"/>
    </source>
</evidence>
<feature type="active site" evidence="12">
    <location>
        <position position="112"/>
    </location>
</feature>
<dbReference type="SUPFAM" id="SSF53901">
    <property type="entry name" value="Thiolase-like"/>
    <property type="match status" value="1"/>
</dbReference>
<dbReference type="HAMAP" id="MF_01815">
    <property type="entry name" value="FabH"/>
    <property type="match status" value="1"/>
</dbReference>
<dbReference type="GO" id="GO:0006633">
    <property type="term" value="P:fatty acid biosynthetic process"/>
    <property type="evidence" value="ECO:0007669"/>
    <property type="project" value="UniProtKB-UniRule"/>
</dbReference>
<evidence type="ECO:0000259" key="13">
    <source>
        <dbReference type="Pfam" id="PF08541"/>
    </source>
</evidence>
<dbReference type="InterPro" id="IPR013751">
    <property type="entry name" value="ACP_syn_III_N"/>
</dbReference>
<dbReference type="GO" id="GO:0004315">
    <property type="term" value="F:3-oxoacyl-[acyl-carrier-protein] synthase activity"/>
    <property type="evidence" value="ECO:0007669"/>
    <property type="project" value="InterPro"/>
</dbReference>
<accession>A0A257LUT4</accession>
<protein>
    <recommendedName>
        <fullName evidence="3 12">Beta-ketoacyl-[acyl-carrier-protein] synthase III</fullName>
        <shortName evidence="12">Beta-ketoacyl-ACP synthase III</shortName>
        <shortName evidence="12">KAS III</shortName>
        <ecNumber evidence="3 12">2.3.1.180</ecNumber>
    </recommendedName>
    <alternativeName>
        <fullName evidence="12">3-oxoacyl-[acyl-carrier-protein] synthase 3</fullName>
    </alternativeName>
    <alternativeName>
        <fullName evidence="12">3-oxoacyl-[acyl-carrier-protein] synthase III</fullName>
    </alternativeName>
</protein>
<evidence type="ECO:0000256" key="1">
    <source>
        <dbReference type="ARBA" id="ARBA00005194"/>
    </source>
</evidence>
<proteinExistence type="inferred from homology"/>
<keyword evidence="8 12" id="KW-0443">Lipid metabolism</keyword>
<evidence type="ECO:0000313" key="16">
    <source>
        <dbReference type="Proteomes" id="UP000216312"/>
    </source>
</evidence>
<dbReference type="FunFam" id="3.40.47.10:FF:000004">
    <property type="entry name" value="3-oxoacyl-[acyl-carrier-protein] synthase 3"/>
    <property type="match status" value="1"/>
</dbReference>
<name>A0A257LUT4_UNCW3</name>
<comment type="caution">
    <text evidence="15">The sequence shown here is derived from an EMBL/GenBank/DDBJ whole genome shotgun (WGS) entry which is preliminary data.</text>
</comment>
<comment type="function">
    <text evidence="12">Catalyzes the condensation reaction of fatty acid synthesis by the addition to an acyl acceptor of two carbons from malonyl-ACP. Catalyzes the first condensation reaction which initiates fatty acid synthesis and may therefore play a role in governing the total rate of fatty acid production. Possesses both acetoacetyl-ACP synthase and acetyl transacylase activities. Its substrate specificity determines the biosynthesis of branched-chain and/or straight-chain of fatty acids.</text>
</comment>
<keyword evidence="9 12" id="KW-0275">Fatty acid biosynthesis</keyword>
<dbReference type="InterPro" id="IPR013747">
    <property type="entry name" value="ACP_syn_III_C"/>
</dbReference>
<feature type="active site" evidence="12">
    <location>
        <position position="252"/>
    </location>
</feature>
<comment type="catalytic activity">
    <reaction evidence="11">
        <text>malonyl-[ACP] + acetyl-CoA + H(+) = 3-oxobutanoyl-[ACP] + CO2 + CoA</text>
        <dbReference type="Rhea" id="RHEA:12080"/>
        <dbReference type="Rhea" id="RHEA-COMP:9623"/>
        <dbReference type="Rhea" id="RHEA-COMP:9625"/>
        <dbReference type="ChEBI" id="CHEBI:15378"/>
        <dbReference type="ChEBI" id="CHEBI:16526"/>
        <dbReference type="ChEBI" id="CHEBI:57287"/>
        <dbReference type="ChEBI" id="CHEBI:57288"/>
        <dbReference type="ChEBI" id="CHEBI:78449"/>
        <dbReference type="ChEBI" id="CHEBI:78450"/>
        <dbReference type="EC" id="2.3.1.180"/>
    </reaction>
    <physiologicalReaction direction="left-to-right" evidence="11">
        <dbReference type="Rhea" id="RHEA:12081"/>
    </physiologicalReaction>
</comment>
<keyword evidence="6 12" id="KW-0808">Transferase</keyword>
<dbReference type="EMBL" id="NMUJ01000058">
    <property type="protein sequence ID" value="OYV02716.1"/>
    <property type="molecule type" value="Genomic_DNA"/>
</dbReference>
<dbReference type="AlphaFoldDB" id="A0A257LUT4"/>
<dbReference type="NCBIfam" id="NF006829">
    <property type="entry name" value="PRK09352.1"/>
    <property type="match status" value="1"/>
</dbReference>
<evidence type="ECO:0000256" key="8">
    <source>
        <dbReference type="ARBA" id="ARBA00023098"/>
    </source>
</evidence>
<evidence type="ECO:0000256" key="6">
    <source>
        <dbReference type="ARBA" id="ARBA00022679"/>
    </source>
</evidence>
<evidence type="ECO:0000256" key="9">
    <source>
        <dbReference type="ARBA" id="ARBA00023160"/>
    </source>
</evidence>
<dbReference type="Pfam" id="PF08541">
    <property type="entry name" value="ACP_syn_III_C"/>
    <property type="match status" value="1"/>
</dbReference>
<dbReference type="GO" id="GO:0044550">
    <property type="term" value="P:secondary metabolite biosynthetic process"/>
    <property type="evidence" value="ECO:0007669"/>
    <property type="project" value="TreeGrafter"/>
</dbReference>
<dbReference type="PANTHER" id="PTHR34069">
    <property type="entry name" value="3-OXOACYL-[ACYL-CARRIER-PROTEIN] SYNTHASE 3"/>
    <property type="match status" value="1"/>
</dbReference>
<dbReference type="CDD" id="cd00830">
    <property type="entry name" value="KAS_III"/>
    <property type="match status" value="1"/>
</dbReference>
<evidence type="ECO:0000256" key="12">
    <source>
        <dbReference type="HAMAP-Rule" id="MF_01815"/>
    </source>
</evidence>
<dbReference type="NCBIfam" id="TIGR00747">
    <property type="entry name" value="fabH"/>
    <property type="match status" value="1"/>
</dbReference>